<sequence length="252" mass="27453">MSPNSLRSDARPLVGCTLGFGAIFSAQLIARAGYDWVLVDMEHNPLSASQATSMTHAVIAASAGRCQPLVRVPSHAVEWTKWALDSGAYGLVVPMVNSAEEATRIVQNAAYPPLGQRSFGPARAPFANVDPATTVLRYRDEISKDVQIIAMIESIQGLQNAEEIIAVEGITAVFVGPVDLRMSMGLKGGDGTEDDYLEALKKLIRAGVEPVKVLTFYCAQEKLRYCFNLPKEVLRKLSVFWGISQDRTCSFM</sequence>
<dbReference type="GO" id="GO:0046872">
    <property type="term" value="F:metal ion binding"/>
    <property type="evidence" value="ECO:0007669"/>
    <property type="project" value="UniProtKB-KW"/>
</dbReference>
<reference evidence="4" key="1">
    <citation type="journal article" date="2021" name="J Fungi (Basel)">
        <title>Virulence traits and population genomics of the black yeast Aureobasidium melanogenum.</title>
        <authorList>
            <person name="Cernosa A."/>
            <person name="Sun X."/>
            <person name="Gostincar C."/>
            <person name="Fang C."/>
            <person name="Gunde-Cimerman N."/>
            <person name="Song Z."/>
        </authorList>
    </citation>
    <scope>NUCLEOTIDE SEQUENCE</scope>
    <source>
        <strain evidence="4">EXF-8016</strain>
    </source>
</reference>
<dbReference type="AlphaFoldDB" id="A0A9P8GA82"/>
<evidence type="ECO:0000256" key="1">
    <source>
        <dbReference type="ARBA" id="ARBA00022723"/>
    </source>
</evidence>
<dbReference type="Proteomes" id="UP000767238">
    <property type="component" value="Unassembled WGS sequence"/>
</dbReference>
<dbReference type="GO" id="GO:0005737">
    <property type="term" value="C:cytoplasm"/>
    <property type="evidence" value="ECO:0007669"/>
    <property type="project" value="TreeGrafter"/>
</dbReference>
<dbReference type="PANTHER" id="PTHR30502">
    <property type="entry name" value="2-KETO-3-DEOXY-L-RHAMNONATE ALDOLASE"/>
    <property type="match status" value="1"/>
</dbReference>
<dbReference type="Gene3D" id="3.20.20.60">
    <property type="entry name" value="Phosphoenolpyruvate-binding domains"/>
    <property type="match status" value="1"/>
</dbReference>
<evidence type="ECO:0000313" key="4">
    <source>
        <dbReference type="EMBL" id="KAH0214715.1"/>
    </source>
</evidence>
<comment type="caution">
    <text evidence="4">The sequence shown here is derived from an EMBL/GenBank/DDBJ whole genome shotgun (WGS) entry which is preliminary data.</text>
</comment>
<evidence type="ECO:0000313" key="5">
    <source>
        <dbReference type="Proteomes" id="UP000767238"/>
    </source>
</evidence>
<dbReference type="EMBL" id="JAHFYH010000080">
    <property type="protein sequence ID" value="KAH0214715.1"/>
    <property type="molecule type" value="Genomic_DNA"/>
</dbReference>
<dbReference type="InterPro" id="IPR050251">
    <property type="entry name" value="HpcH-HpaI_aldolase"/>
</dbReference>
<gene>
    <name evidence="4" type="ORF">KCV03_g8344</name>
</gene>
<dbReference type="InterPro" id="IPR040442">
    <property type="entry name" value="Pyrv_kinase-like_dom_sf"/>
</dbReference>
<feature type="non-terminal residue" evidence="4">
    <location>
        <position position="252"/>
    </location>
</feature>
<protein>
    <recommendedName>
        <fullName evidence="3">HpcH/HpaI aldolase/citrate lyase domain-containing protein</fullName>
    </recommendedName>
</protein>
<dbReference type="GO" id="GO:0016832">
    <property type="term" value="F:aldehyde-lyase activity"/>
    <property type="evidence" value="ECO:0007669"/>
    <property type="project" value="TreeGrafter"/>
</dbReference>
<reference evidence="4" key="2">
    <citation type="submission" date="2021-08" db="EMBL/GenBank/DDBJ databases">
        <authorList>
            <person name="Gostincar C."/>
            <person name="Sun X."/>
            <person name="Song Z."/>
            <person name="Gunde-Cimerman N."/>
        </authorList>
    </citation>
    <scope>NUCLEOTIDE SEQUENCE</scope>
    <source>
        <strain evidence="4">EXF-8016</strain>
    </source>
</reference>
<dbReference type="InterPro" id="IPR015813">
    <property type="entry name" value="Pyrv/PenolPyrv_kinase-like_dom"/>
</dbReference>
<dbReference type="SUPFAM" id="SSF51621">
    <property type="entry name" value="Phosphoenolpyruvate/pyruvate domain"/>
    <property type="match status" value="1"/>
</dbReference>
<feature type="domain" description="HpcH/HpaI aldolase/citrate lyase" evidence="3">
    <location>
        <begin position="28"/>
        <end position="207"/>
    </location>
</feature>
<keyword evidence="1" id="KW-0479">Metal-binding</keyword>
<dbReference type="InterPro" id="IPR005000">
    <property type="entry name" value="Aldolase/citrate-lyase_domain"/>
</dbReference>
<evidence type="ECO:0000259" key="3">
    <source>
        <dbReference type="Pfam" id="PF03328"/>
    </source>
</evidence>
<dbReference type="OrthoDB" id="1621678at2759"/>
<dbReference type="PANTHER" id="PTHR30502:SF8">
    <property type="entry name" value="SYNTHASE, PUTATIVE-RELATED"/>
    <property type="match status" value="1"/>
</dbReference>
<organism evidence="4 5">
    <name type="scientific">Aureobasidium melanogenum</name>
    <name type="common">Aureobasidium pullulans var. melanogenum</name>
    <dbReference type="NCBI Taxonomy" id="46634"/>
    <lineage>
        <taxon>Eukaryota</taxon>
        <taxon>Fungi</taxon>
        <taxon>Dikarya</taxon>
        <taxon>Ascomycota</taxon>
        <taxon>Pezizomycotina</taxon>
        <taxon>Dothideomycetes</taxon>
        <taxon>Dothideomycetidae</taxon>
        <taxon>Dothideales</taxon>
        <taxon>Saccotheciaceae</taxon>
        <taxon>Aureobasidium</taxon>
    </lineage>
</organism>
<dbReference type="Pfam" id="PF03328">
    <property type="entry name" value="HpcH_HpaI"/>
    <property type="match status" value="1"/>
</dbReference>
<accession>A0A9P8GA82</accession>
<keyword evidence="2" id="KW-0456">Lyase</keyword>
<evidence type="ECO:0000256" key="2">
    <source>
        <dbReference type="ARBA" id="ARBA00023239"/>
    </source>
</evidence>
<name>A0A9P8GA82_AURME</name>
<proteinExistence type="predicted"/>